<dbReference type="RefSeq" id="WP_320556836.1">
    <property type="nucleotide sequence ID" value="NZ_JAXDAE010000019.1"/>
</dbReference>
<feature type="signal peptide" evidence="1">
    <location>
        <begin position="1"/>
        <end position="20"/>
    </location>
</feature>
<evidence type="ECO:0000313" key="3">
    <source>
        <dbReference type="Proteomes" id="UP001285855"/>
    </source>
</evidence>
<name>A0ABU5EPV9_9FLAO</name>
<gene>
    <name evidence="2" type="ORF">SNF14_14170</name>
</gene>
<keyword evidence="3" id="KW-1185">Reference proteome</keyword>
<sequence length="399" mass="45421">MRNSNLIIILLLFPSLGLFAQNENINPTDTIDVEQIENNNPSKFEINGYLKDLVSVAIPSFNGLWSFDNQIHNRVNFKYYANSWLTLNAGARNRIYFGNSVQQIPNFDEQVNQSLDYIRLGGIVSQGQSYLIHSTIDRANLKLDKDKWQAIIGKQRINWGKTYAWNPNDLFNAYSFFDFDYEERRGTDAALVKYNISSLSSIEFASNIDSTFDKMIFATNYKTNIKEYDFQFLVGKYKTDIALGAGWAGQIKNAGFKGELTYFQPYKNVGVNPTFIGDISFDYTLPNTLNFRLEFIGNTNPIKTTNIQFLTQPVSAKGLINNYVSTFISVGYDITPLIKANLNSIWNIDDNSIFLNPTIDFSLTENTNLLIAAQIFTGDKNSLYNGVGSYVFTRLKWSF</sequence>
<protein>
    <recommendedName>
        <fullName evidence="4">Alginate export domain-containing protein</fullName>
    </recommendedName>
</protein>
<feature type="chain" id="PRO_5045097075" description="Alginate export domain-containing protein" evidence="1">
    <location>
        <begin position="21"/>
        <end position="399"/>
    </location>
</feature>
<evidence type="ECO:0000313" key="2">
    <source>
        <dbReference type="EMBL" id="MDY2588490.1"/>
    </source>
</evidence>
<comment type="caution">
    <text evidence="2">The sequence shown here is derived from an EMBL/GenBank/DDBJ whole genome shotgun (WGS) entry which is preliminary data.</text>
</comment>
<dbReference type="EMBL" id="JAXDAE010000019">
    <property type="protein sequence ID" value="MDY2588490.1"/>
    <property type="molecule type" value="Genomic_DNA"/>
</dbReference>
<keyword evidence="1" id="KW-0732">Signal</keyword>
<reference evidence="2 3" key="1">
    <citation type="submission" date="2023-11" db="EMBL/GenBank/DDBJ databases">
        <title>Winogradskyella pelagius sp. nov., isolated from coastal sediment.</title>
        <authorList>
            <person name="Li F."/>
        </authorList>
    </citation>
    <scope>NUCLEOTIDE SEQUENCE [LARGE SCALE GENOMIC DNA]</scope>
    <source>
        <strain evidence="2 3">KCTC 23502</strain>
    </source>
</reference>
<proteinExistence type="predicted"/>
<evidence type="ECO:0008006" key="4">
    <source>
        <dbReference type="Google" id="ProtNLM"/>
    </source>
</evidence>
<evidence type="ECO:0000256" key="1">
    <source>
        <dbReference type="SAM" id="SignalP"/>
    </source>
</evidence>
<organism evidence="2 3">
    <name type="scientific">Winogradskyella aquimaris</name>
    <dbReference type="NCBI Taxonomy" id="864074"/>
    <lineage>
        <taxon>Bacteria</taxon>
        <taxon>Pseudomonadati</taxon>
        <taxon>Bacteroidota</taxon>
        <taxon>Flavobacteriia</taxon>
        <taxon>Flavobacteriales</taxon>
        <taxon>Flavobacteriaceae</taxon>
        <taxon>Winogradskyella</taxon>
    </lineage>
</organism>
<dbReference type="Proteomes" id="UP001285855">
    <property type="component" value="Unassembled WGS sequence"/>
</dbReference>
<accession>A0ABU5EPV9</accession>